<dbReference type="SUPFAM" id="SSF103473">
    <property type="entry name" value="MFS general substrate transporter"/>
    <property type="match status" value="1"/>
</dbReference>
<feature type="transmembrane region" description="Helical" evidence="7">
    <location>
        <begin position="189"/>
        <end position="206"/>
    </location>
</feature>
<dbReference type="Proteomes" id="UP000538292">
    <property type="component" value="Unassembled WGS sequence"/>
</dbReference>
<dbReference type="AlphaFoldDB" id="A0A7W1XST8"/>
<dbReference type="EMBL" id="JACEOL010000030">
    <property type="protein sequence ID" value="MBA4602501.1"/>
    <property type="molecule type" value="Genomic_DNA"/>
</dbReference>
<dbReference type="PANTHER" id="PTHR23517:SF10">
    <property type="entry name" value="MAJOR FACILITATOR SUPERFAMILY (MFS) PROFILE DOMAIN-CONTAINING PROTEIN"/>
    <property type="match status" value="1"/>
</dbReference>
<dbReference type="InterPro" id="IPR036259">
    <property type="entry name" value="MFS_trans_sf"/>
</dbReference>
<proteinExistence type="predicted"/>
<feature type="transmembrane region" description="Helical" evidence="7">
    <location>
        <begin position="20"/>
        <end position="42"/>
    </location>
</feature>
<evidence type="ECO:0000256" key="4">
    <source>
        <dbReference type="ARBA" id="ARBA00022692"/>
    </source>
</evidence>
<gene>
    <name evidence="9" type="ORF">H2C83_09280</name>
</gene>
<feature type="transmembrane region" description="Helical" evidence="7">
    <location>
        <begin position="392"/>
        <end position="410"/>
    </location>
</feature>
<feature type="transmembrane region" description="Helical" evidence="7">
    <location>
        <begin position="110"/>
        <end position="132"/>
    </location>
</feature>
<keyword evidence="6 7" id="KW-0472">Membrane</keyword>
<reference evidence="9 10" key="1">
    <citation type="submission" date="2020-07" db="EMBL/GenBank/DDBJ databases">
        <title>Thermoactinomyces phylogeny.</title>
        <authorList>
            <person name="Dunlap C."/>
        </authorList>
    </citation>
    <scope>NUCLEOTIDE SEQUENCE [LARGE SCALE GENOMIC DNA]</scope>
    <source>
        <strain evidence="9 10">AMNI-1</strain>
    </source>
</reference>
<feature type="transmembrane region" description="Helical" evidence="7">
    <location>
        <begin position="72"/>
        <end position="89"/>
    </location>
</feature>
<keyword evidence="3" id="KW-1003">Cell membrane</keyword>
<feature type="transmembrane region" description="Helical" evidence="7">
    <location>
        <begin position="226"/>
        <end position="246"/>
    </location>
</feature>
<dbReference type="PROSITE" id="PS50850">
    <property type="entry name" value="MFS"/>
    <property type="match status" value="1"/>
</dbReference>
<dbReference type="InterPro" id="IPR011701">
    <property type="entry name" value="MFS"/>
</dbReference>
<organism evidence="9 10">
    <name type="scientific">Thermoactinomyces mirandus</name>
    <dbReference type="NCBI Taxonomy" id="2756294"/>
    <lineage>
        <taxon>Bacteria</taxon>
        <taxon>Bacillati</taxon>
        <taxon>Bacillota</taxon>
        <taxon>Bacilli</taxon>
        <taxon>Bacillales</taxon>
        <taxon>Thermoactinomycetaceae</taxon>
        <taxon>Thermoactinomyces</taxon>
    </lineage>
</organism>
<accession>A0A7W1XST8</accession>
<comment type="caution">
    <text evidence="9">The sequence shown here is derived from an EMBL/GenBank/DDBJ whole genome shotgun (WGS) entry which is preliminary data.</text>
</comment>
<evidence type="ECO:0000313" key="10">
    <source>
        <dbReference type="Proteomes" id="UP000538292"/>
    </source>
</evidence>
<feature type="transmembrane region" description="Helical" evidence="7">
    <location>
        <begin position="49"/>
        <end position="66"/>
    </location>
</feature>
<feature type="transmembrane region" description="Helical" evidence="7">
    <location>
        <begin position="313"/>
        <end position="335"/>
    </location>
</feature>
<dbReference type="InterPro" id="IPR050171">
    <property type="entry name" value="MFS_Transporters"/>
</dbReference>
<evidence type="ECO:0000256" key="6">
    <source>
        <dbReference type="ARBA" id="ARBA00023136"/>
    </source>
</evidence>
<name>A0A7W1XST8_9BACL</name>
<dbReference type="GO" id="GO:0005886">
    <property type="term" value="C:plasma membrane"/>
    <property type="evidence" value="ECO:0007669"/>
    <property type="project" value="UniProtKB-SubCell"/>
</dbReference>
<dbReference type="PANTHER" id="PTHR23517">
    <property type="entry name" value="RESISTANCE PROTEIN MDTM, PUTATIVE-RELATED-RELATED"/>
    <property type="match status" value="1"/>
</dbReference>
<evidence type="ECO:0000256" key="7">
    <source>
        <dbReference type="SAM" id="Phobius"/>
    </source>
</evidence>
<keyword evidence="2" id="KW-0813">Transport</keyword>
<dbReference type="InterPro" id="IPR020846">
    <property type="entry name" value="MFS_dom"/>
</dbReference>
<evidence type="ECO:0000259" key="8">
    <source>
        <dbReference type="PROSITE" id="PS50850"/>
    </source>
</evidence>
<dbReference type="Pfam" id="PF07690">
    <property type="entry name" value="MFS_1"/>
    <property type="match status" value="1"/>
</dbReference>
<keyword evidence="10" id="KW-1185">Reference proteome</keyword>
<keyword evidence="4 7" id="KW-0812">Transmembrane</keyword>
<feature type="transmembrane region" description="Helical" evidence="7">
    <location>
        <begin position="138"/>
        <end position="159"/>
    </location>
</feature>
<dbReference type="CDD" id="cd17329">
    <property type="entry name" value="MFS_MdtH_MDR_like"/>
    <property type="match status" value="1"/>
</dbReference>
<feature type="domain" description="Major facilitator superfamily (MFS) profile" evidence="8">
    <location>
        <begin position="1"/>
        <end position="363"/>
    </location>
</feature>
<dbReference type="Gene3D" id="1.20.1250.20">
    <property type="entry name" value="MFS general substrate transporter like domains"/>
    <property type="match status" value="1"/>
</dbReference>
<sequence>MSLPFLVFYLTHFIHLTPMQVGTVMAMMGLGAALGGFFGGYLSDLFGRGFIMTISLFAWTFCFFGFLIAQDYMFFLILSLAHGLCRAFFEPTSQALMADLTIPKKRLKVFSYRYTAINIGMVIGPFLGTYLFQTIGAYTFVITGLLFIVFSFMLIGYLAKYKRDIKHTRPAANVQLSKCIHVIRKDHTLGYYILGGMIFYGVYSQLESSLPMFLTNEIEQGEETYSLLLMMNALMVILFQPLITNWAEKKNSLSNIILGCLLFSVGYAIFSLGNQNLIFISGTILFTLGEILIFPVSNQLVDQLAKDQYRGAYYGAANFAQIGLSWGPLAGSWLYNQIGAPMMWVVISLIALHIIWFYAYGYQLYMKKQGIGALSILYQIFNDLKLIPIFKFTFKMIPLISILIGLLFWANQQFGEKISFLHHWMLSSM</sequence>
<feature type="transmembrane region" description="Helical" evidence="7">
    <location>
        <begin position="278"/>
        <end position="301"/>
    </location>
</feature>
<protein>
    <submittedName>
        <fullName evidence="9">MFS transporter</fullName>
    </submittedName>
</protein>
<dbReference type="GO" id="GO:0022857">
    <property type="term" value="F:transmembrane transporter activity"/>
    <property type="evidence" value="ECO:0007669"/>
    <property type="project" value="InterPro"/>
</dbReference>
<evidence type="ECO:0000256" key="1">
    <source>
        <dbReference type="ARBA" id="ARBA00004651"/>
    </source>
</evidence>
<evidence type="ECO:0000256" key="5">
    <source>
        <dbReference type="ARBA" id="ARBA00022989"/>
    </source>
</evidence>
<evidence type="ECO:0000256" key="2">
    <source>
        <dbReference type="ARBA" id="ARBA00022448"/>
    </source>
</evidence>
<feature type="transmembrane region" description="Helical" evidence="7">
    <location>
        <begin position="341"/>
        <end position="360"/>
    </location>
</feature>
<keyword evidence="5 7" id="KW-1133">Transmembrane helix</keyword>
<evidence type="ECO:0000313" key="9">
    <source>
        <dbReference type="EMBL" id="MBA4602501.1"/>
    </source>
</evidence>
<feature type="transmembrane region" description="Helical" evidence="7">
    <location>
        <begin position="253"/>
        <end position="272"/>
    </location>
</feature>
<comment type="subcellular location">
    <subcellularLocation>
        <location evidence="1">Cell membrane</location>
        <topology evidence="1">Multi-pass membrane protein</topology>
    </subcellularLocation>
</comment>
<evidence type="ECO:0000256" key="3">
    <source>
        <dbReference type="ARBA" id="ARBA00022475"/>
    </source>
</evidence>